<proteinExistence type="predicted"/>
<evidence type="ECO:0000313" key="1">
    <source>
        <dbReference type="EMBL" id="KAK3064820.1"/>
    </source>
</evidence>
<comment type="caution">
    <text evidence="1">The sequence shown here is derived from an EMBL/GenBank/DDBJ whole genome shotgun (WGS) entry which is preliminary data.</text>
</comment>
<sequence>MSAPLLDPQPDRKRKRQEEDYGLNELHPNVRTTAGPSLEPLAPDHLHGTTTEPYQYERLPTTTSFRVLKLLLGQKPDDLRYELHHTSFEKRRSYEAISYAWGDPQVKTPSKRSGGELETTPSLRDALVQMRRPRRPRWLWADAICINQADKAERGHQVQRMQQIYKNASRVIVWLGTDEDGNVETAVPFMRSLVAKLCKEADLKTSGLKSIDNLYQLLPQYAFRGEFDPAEPTWKPVLQYSQQAWFRRLWVLQEINAGPDVQVLCGNSVIEWDYVALAAKHIYAFGDTFARVWVIDSKVHLGIYHMRAKHYHRLPNVLDTLSIGRFYRASDPKDHVYGMMAMPAFARGSFPLEVDYNKSPLEVYRDVVYQWIKSEKNLFVLGYVEHAEGIDTVFPSWVPRWDSPALTRNWRTQSSGADMEMDVALDPDHGFLKVCGIQFDTITEATEIDIEKWFPYLDEKRPGQPLLDRLLEARGKTYPNHGTLIDAYAWTLNAGTTHGPNGERQLASDGNEEFRADFWSYIQRFPEAENLFGQNENIPSSALLKNAVWQRYLVDARGFCQHRALLLTSKGYMGLGPKITRA</sequence>
<dbReference type="EMBL" id="JAWDJW010006419">
    <property type="protein sequence ID" value="KAK3064820.1"/>
    <property type="molecule type" value="Genomic_DNA"/>
</dbReference>
<keyword evidence="2" id="KW-1185">Reference proteome</keyword>
<accession>A0ACC3DBI3</accession>
<name>A0ACC3DBI3_9PEZI</name>
<reference evidence="1" key="1">
    <citation type="submission" date="2024-09" db="EMBL/GenBank/DDBJ databases">
        <title>Black Yeasts Isolated from many extreme environments.</title>
        <authorList>
            <person name="Coleine C."/>
            <person name="Stajich J.E."/>
            <person name="Selbmann L."/>
        </authorList>
    </citation>
    <scope>NUCLEOTIDE SEQUENCE</scope>
    <source>
        <strain evidence="1">CCFEE 5737</strain>
    </source>
</reference>
<dbReference type="Proteomes" id="UP001186974">
    <property type="component" value="Unassembled WGS sequence"/>
</dbReference>
<protein>
    <submittedName>
        <fullName evidence="1">Uncharacterized protein</fullName>
    </submittedName>
</protein>
<evidence type="ECO:0000313" key="2">
    <source>
        <dbReference type="Proteomes" id="UP001186974"/>
    </source>
</evidence>
<gene>
    <name evidence="1" type="ORF">LTS18_003630</name>
</gene>
<organism evidence="1 2">
    <name type="scientific">Coniosporium uncinatum</name>
    <dbReference type="NCBI Taxonomy" id="93489"/>
    <lineage>
        <taxon>Eukaryota</taxon>
        <taxon>Fungi</taxon>
        <taxon>Dikarya</taxon>
        <taxon>Ascomycota</taxon>
        <taxon>Pezizomycotina</taxon>
        <taxon>Dothideomycetes</taxon>
        <taxon>Dothideomycetes incertae sedis</taxon>
        <taxon>Coniosporium</taxon>
    </lineage>
</organism>